<keyword evidence="1 6" id="KW-0409">Iron storage</keyword>
<dbReference type="CDD" id="cd01055">
    <property type="entry name" value="Nonheme_Ferritin"/>
    <property type="match status" value="1"/>
</dbReference>
<evidence type="ECO:0000256" key="6">
    <source>
        <dbReference type="RuleBase" id="RU361145"/>
    </source>
</evidence>
<dbReference type="AlphaFoldDB" id="A0A8J6TEJ9"/>
<keyword evidence="3" id="KW-0560">Oxidoreductase</keyword>
<organism evidence="8 9">
    <name type="scientific">Candidatus Desulfolinea nitratireducens</name>
    <dbReference type="NCBI Taxonomy" id="2841698"/>
    <lineage>
        <taxon>Bacteria</taxon>
        <taxon>Bacillati</taxon>
        <taxon>Chloroflexota</taxon>
        <taxon>Anaerolineae</taxon>
        <taxon>Anaerolineales</taxon>
        <taxon>Anaerolineales incertae sedis</taxon>
        <taxon>Candidatus Desulfolinea</taxon>
    </lineage>
</organism>
<dbReference type="EMBL" id="JACNJN010000098">
    <property type="protein sequence ID" value="MBC8335276.1"/>
    <property type="molecule type" value="Genomic_DNA"/>
</dbReference>
<feature type="binding site" evidence="5">
    <location>
        <position position="95"/>
    </location>
    <ligand>
        <name>Fe cation</name>
        <dbReference type="ChEBI" id="CHEBI:24875"/>
        <label>1</label>
    </ligand>
</feature>
<evidence type="ECO:0000256" key="2">
    <source>
        <dbReference type="ARBA" id="ARBA00022723"/>
    </source>
</evidence>
<dbReference type="InterPro" id="IPR001519">
    <property type="entry name" value="Ferritin"/>
</dbReference>
<evidence type="ECO:0000256" key="4">
    <source>
        <dbReference type="ARBA" id="ARBA00023004"/>
    </source>
</evidence>
<dbReference type="InterPro" id="IPR009040">
    <property type="entry name" value="Ferritin-like_diiron"/>
</dbReference>
<keyword evidence="4 5" id="KW-0408">Iron</keyword>
<comment type="similarity">
    <text evidence="6">Belongs to the ferritin family. Prokaryotic subfamily.</text>
</comment>
<reference evidence="8 9" key="1">
    <citation type="submission" date="2020-08" db="EMBL/GenBank/DDBJ databases">
        <title>Bridging the membrane lipid divide: bacteria of the FCB group superphylum have the potential to synthesize archaeal ether lipids.</title>
        <authorList>
            <person name="Villanueva L."/>
            <person name="Von Meijenfeldt F.A.B."/>
            <person name="Westbye A.B."/>
            <person name="Yadav S."/>
            <person name="Hopmans E.C."/>
            <person name="Dutilh B.E."/>
            <person name="Sinninghe Damste J.S."/>
        </authorList>
    </citation>
    <scope>NUCLEOTIDE SEQUENCE [LARGE SCALE GENOMIC DNA]</scope>
    <source>
        <strain evidence="8">NIOZ-UU36</strain>
    </source>
</reference>
<sequence length="165" mass="18713">MRISEKLANLMNAQIGNEMGAALQYTQLAAYFEYRSLPKFAEFFFAQAAEEQEHAMKFLHYLLDIGAEVKIPAIGAPAYKVADTAAGFQMSLDWENEVTDQIHHMMGIAMDERDFAAQTFLQWFVTEQVEEVSTMETLLDVVKRVGEKNLFMIESYLERGEAPAA</sequence>
<comment type="caution">
    <text evidence="8">The sequence shown here is derived from an EMBL/GenBank/DDBJ whole genome shotgun (WGS) entry which is preliminary data.</text>
</comment>
<dbReference type="GO" id="GO:0004322">
    <property type="term" value="F:ferroxidase activity"/>
    <property type="evidence" value="ECO:0007669"/>
    <property type="project" value="TreeGrafter"/>
</dbReference>
<accession>A0A8J6TEJ9</accession>
<evidence type="ECO:0000313" key="9">
    <source>
        <dbReference type="Proteomes" id="UP000614469"/>
    </source>
</evidence>
<dbReference type="GO" id="GO:0008199">
    <property type="term" value="F:ferric iron binding"/>
    <property type="evidence" value="ECO:0007669"/>
    <property type="project" value="InterPro"/>
</dbReference>
<comment type="function">
    <text evidence="6">Iron-storage protein.</text>
</comment>
<feature type="binding site" evidence="5">
    <location>
        <position position="51"/>
    </location>
    <ligand>
        <name>Fe cation</name>
        <dbReference type="ChEBI" id="CHEBI:24875"/>
        <label>1</label>
    </ligand>
</feature>
<dbReference type="PROSITE" id="PS50905">
    <property type="entry name" value="FERRITIN_LIKE"/>
    <property type="match status" value="1"/>
</dbReference>
<feature type="binding site" evidence="5">
    <location>
        <position position="18"/>
    </location>
    <ligand>
        <name>Fe cation</name>
        <dbReference type="ChEBI" id="CHEBI:24875"/>
        <label>1</label>
    </ligand>
</feature>
<dbReference type="SUPFAM" id="SSF47240">
    <property type="entry name" value="Ferritin-like"/>
    <property type="match status" value="1"/>
</dbReference>
<feature type="domain" description="Ferritin-like diiron" evidence="7">
    <location>
        <begin position="1"/>
        <end position="146"/>
    </location>
</feature>
<feature type="binding site" evidence="5">
    <location>
        <position position="54"/>
    </location>
    <ligand>
        <name>Fe cation</name>
        <dbReference type="ChEBI" id="CHEBI:24875"/>
        <label>1</label>
    </ligand>
</feature>
<dbReference type="InterPro" id="IPR008331">
    <property type="entry name" value="Ferritin_DPS_dom"/>
</dbReference>
<comment type="catalytic activity">
    <reaction evidence="6">
        <text>4 Fe(2+) + O2 + 6 H2O = 4 iron(III) oxide-hydroxide + 12 H(+)</text>
        <dbReference type="Rhea" id="RHEA:11972"/>
        <dbReference type="ChEBI" id="CHEBI:15377"/>
        <dbReference type="ChEBI" id="CHEBI:15378"/>
        <dbReference type="ChEBI" id="CHEBI:15379"/>
        <dbReference type="ChEBI" id="CHEBI:29033"/>
        <dbReference type="ChEBI" id="CHEBI:78619"/>
        <dbReference type="EC" id="1.16.3.2"/>
    </reaction>
</comment>
<comment type="subcellular location">
    <subcellularLocation>
        <location evidence="6">Cytoplasm</location>
    </subcellularLocation>
</comment>
<dbReference type="GO" id="GO:0008198">
    <property type="term" value="F:ferrous iron binding"/>
    <property type="evidence" value="ECO:0007669"/>
    <property type="project" value="TreeGrafter"/>
</dbReference>
<dbReference type="GO" id="GO:0006879">
    <property type="term" value="P:intracellular iron ion homeostasis"/>
    <property type="evidence" value="ECO:0007669"/>
    <property type="project" value="UniProtKB-KW"/>
</dbReference>
<evidence type="ECO:0000256" key="5">
    <source>
        <dbReference type="PIRSR" id="PIRSR601519-1"/>
    </source>
</evidence>
<feature type="binding site" evidence="5">
    <location>
        <position position="128"/>
    </location>
    <ligand>
        <name>Fe cation</name>
        <dbReference type="ChEBI" id="CHEBI:24875"/>
        <label>1</label>
    </ligand>
</feature>
<evidence type="ECO:0000256" key="3">
    <source>
        <dbReference type="ARBA" id="ARBA00023002"/>
    </source>
</evidence>
<dbReference type="EC" id="1.16.3.2" evidence="6"/>
<gene>
    <name evidence="8" type="ORF">H8E29_08430</name>
</gene>
<keyword evidence="6" id="KW-0963">Cytoplasm</keyword>
<dbReference type="PANTHER" id="PTHR11431:SF127">
    <property type="entry name" value="BACTERIAL NON-HEME FERRITIN"/>
    <property type="match status" value="1"/>
</dbReference>
<protein>
    <recommendedName>
        <fullName evidence="6">Ferritin</fullName>
        <ecNumber evidence="6">1.16.3.2</ecNumber>
    </recommendedName>
</protein>
<dbReference type="Pfam" id="PF00210">
    <property type="entry name" value="Ferritin"/>
    <property type="match status" value="1"/>
</dbReference>
<dbReference type="InterPro" id="IPR012347">
    <property type="entry name" value="Ferritin-like"/>
</dbReference>
<dbReference type="GO" id="GO:0006826">
    <property type="term" value="P:iron ion transport"/>
    <property type="evidence" value="ECO:0007669"/>
    <property type="project" value="InterPro"/>
</dbReference>
<dbReference type="GO" id="GO:0005829">
    <property type="term" value="C:cytosol"/>
    <property type="evidence" value="ECO:0007669"/>
    <property type="project" value="TreeGrafter"/>
</dbReference>
<evidence type="ECO:0000259" key="7">
    <source>
        <dbReference type="PROSITE" id="PS50905"/>
    </source>
</evidence>
<proteinExistence type="inferred from homology"/>
<dbReference type="PANTHER" id="PTHR11431">
    <property type="entry name" value="FERRITIN"/>
    <property type="match status" value="1"/>
</dbReference>
<dbReference type="InterPro" id="IPR009078">
    <property type="entry name" value="Ferritin-like_SF"/>
</dbReference>
<dbReference type="InterPro" id="IPR041719">
    <property type="entry name" value="Ferritin_prok"/>
</dbReference>
<keyword evidence="2 5" id="KW-0479">Metal-binding</keyword>
<evidence type="ECO:0000313" key="8">
    <source>
        <dbReference type="EMBL" id="MBC8335276.1"/>
    </source>
</evidence>
<name>A0A8J6TEJ9_9CHLR</name>
<dbReference type="Proteomes" id="UP000614469">
    <property type="component" value="Unassembled WGS sequence"/>
</dbReference>
<dbReference type="Gene3D" id="1.20.1260.10">
    <property type="match status" value="1"/>
</dbReference>
<evidence type="ECO:0000256" key="1">
    <source>
        <dbReference type="ARBA" id="ARBA00022434"/>
    </source>
</evidence>